<proteinExistence type="inferred from homology"/>
<dbReference type="SUPFAM" id="SSF54236">
    <property type="entry name" value="Ubiquitin-like"/>
    <property type="match status" value="1"/>
</dbReference>
<dbReference type="OrthoDB" id="6738456at2759"/>
<keyword evidence="3" id="KW-0472">Membrane</keyword>
<dbReference type="Pfam" id="PF02991">
    <property type="entry name" value="ATG8"/>
    <property type="match status" value="2"/>
</dbReference>
<dbReference type="OMA" id="EHRCMES"/>
<dbReference type="InterPro" id="IPR029071">
    <property type="entry name" value="Ubiquitin-like_domsf"/>
</dbReference>
<evidence type="ECO:0000256" key="7">
    <source>
        <dbReference type="SAM" id="MobiDB-lite"/>
    </source>
</evidence>
<keyword evidence="6" id="KW-0072">Autophagy</keyword>
<evidence type="ECO:0000256" key="4">
    <source>
        <dbReference type="ARBA" id="ARBA00023288"/>
    </source>
</evidence>
<dbReference type="AlphaFoldDB" id="C5LC27"/>
<accession>C5LC27</accession>
<evidence type="ECO:0000313" key="9">
    <source>
        <dbReference type="Proteomes" id="UP000007800"/>
    </source>
</evidence>
<dbReference type="InParanoid" id="C5LC27"/>
<evidence type="ECO:0000256" key="6">
    <source>
        <dbReference type="RuleBase" id="RU004384"/>
    </source>
</evidence>
<sequence>MATPQTSSYRSKHCLEKRQNESQKILQKYPERIPVIAEKHDRSELPDIEKQKFLVPGNMLCGEFKYIVHKSIFRPDTVDAQSEENGRDAAIKHSSNETIYLFVGKNVVPKTGDTMNELYEKFKDEDGFLYVTYSSENTLGQW</sequence>
<keyword evidence="9" id="KW-1185">Reference proteome</keyword>
<evidence type="ECO:0000256" key="3">
    <source>
        <dbReference type="ARBA" id="ARBA00023136"/>
    </source>
</evidence>
<feature type="lipid moiety-binding region" description="Phosphatidylserine amidated glycine; alternate" evidence="5">
    <location>
        <position position="140"/>
    </location>
</feature>
<organism evidence="9">
    <name type="scientific">Perkinsus marinus (strain ATCC 50983 / TXsc)</name>
    <dbReference type="NCBI Taxonomy" id="423536"/>
    <lineage>
        <taxon>Eukaryota</taxon>
        <taxon>Sar</taxon>
        <taxon>Alveolata</taxon>
        <taxon>Perkinsozoa</taxon>
        <taxon>Perkinsea</taxon>
        <taxon>Perkinsida</taxon>
        <taxon>Perkinsidae</taxon>
        <taxon>Perkinsus</taxon>
    </lineage>
</organism>
<evidence type="ECO:0000256" key="2">
    <source>
        <dbReference type="ARBA" id="ARBA00007293"/>
    </source>
</evidence>
<dbReference type="GO" id="GO:0006914">
    <property type="term" value="P:autophagy"/>
    <property type="evidence" value="ECO:0007669"/>
    <property type="project" value="UniProtKB-KW"/>
</dbReference>
<evidence type="ECO:0000313" key="8">
    <source>
        <dbReference type="EMBL" id="EER05510.1"/>
    </source>
</evidence>
<feature type="region of interest" description="Disordered" evidence="7">
    <location>
        <begin position="1"/>
        <end position="23"/>
    </location>
</feature>
<dbReference type="Gene3D" id="3.10.20.90">
    <property type="entry name" value="Phosphatidylinositol 3-kinase Catalytic Subunit, Chain A, domain 1"/>
    <property type="match status" value="1"/>
</dbReference>
<evidence type="ECO:0000256" key="1">
    <source>
        <dbReference type="ARBA" id="ARBA00004370"/>
    </source>
</evidence>
<dbReference type="GO" id="GO:0016020">
    <property type="term" value="C:membrane"/>
    <property type="evidence" value="ECO:0007669"/>
    <property type="project" value="UniProtKB-SubCell"/>
</dbReference>
<reference evidence="8 9" key="1">
    <citation type="submission" date="2008-07" db="EMBL/GenBank/DDBJ databases">
        <authorList>
            <person name="El-Sayed N."/>
            <person name="Caler E."/>
            <person name="Inman J."/>
            <person name="Amedeo P."/>
            <person name="Hass B."/>
            <person name="Wortman J."/>
        </authorList>
    </citation>
    <scope>NUCLEOTIDE SEQUENCE [LARGE SCALE GENOMIC DNA]</scope>
    <source>
        <strain evidence="9">ATCC 50983 / TXsc</strain>
    </source>
</reference>
<dbReference type="Proteomes" id="UP000007800">
    <property type="component" value="Unassembled WGS sequence"/>
</dbReference>
<dbReference type="EMBL" id="GG680918">
    <property type="protein sequence ID" value="EER05510.1"/>
    <property type="molecule type" value="Genomic_DNA"/>
</dbReference>
<keyword evidence="4 5" id="KW-0449">Lipoprotein</keyword>
<comment type="similarity">
    <text evidence="2 6">Belongs to the ATG8 family.</text>
</comment>
<dbReference type="PANTHER" id="PTHR10969">
    <property type="entry name" value="MICROTUBULE-ASSOCIATED PROTEINS 1A/1B LIGHT CHAIN 3-RELATED"/>
    <property type="match status" value="1"/>
</dbReference>
<dbReference type="RefSeq" id="XP_002773694.1">
    <property type="nucleotide sequence ID" value="XM_002773648.1"/>
</dbReference>
<comment type="subcellular location">
    <subcellularLocation>
        <location evidence="1">Membrane</location>
    </subcellularLocation>
</comment>
<dbReference type="InterPro" id="IPR004241">
    <property type="entry name" value="Atg8-like"/>
</dbReference>
<dbReference type="GeneID" id="9042032"/>
<gene>
    <name evidence="8" type="ORF">Pmar_PMAR011534</name>
</gene>
<name>C5LC27_PERM5</name>
<protein>
    <recommendedName>
        <fullName evidence="6">Autophagy-related protein</fullName>
    </recommendedName>
</protein>
<evidence type="ECO:0000256" key="5">
    <source>
        <dbReference type="PIRSR" id="PIRSR604241-50"/>
    </source>
</evidence>